<evidence type="ECO:0000256" key="9">
    <source>
        <dbReference type="PROSITE-ProRule" id="PRU01248"/>
    </source>
</evidence>
<dbReference type="InterPro" id="IPR010998">
    <property type="entry name" value="Integrase_recombinase_N"/>
</dbReference>
<evidence type="ECO:0000313" key="14">
    <source>
        <dbReference type="Proteomes" id="UP000462091"/>
    </source>
</evidence>
<accession>A0A844DM98</accession>
<dbReference type="RefSeq" id="WP_154265823.1">
    <property type="nucleotide sequence ID" value="NZ_WKQM01000018.1"/>
</dbReference>
<feature type="region of interest" description="Disordered" evidence="10">
    <location>
        <begin position="327"/>
        <end position="348"/>
    </location>
</feature>
<dbReference type="InterPro" id="IPR050090">
    <property type="entry name" value="Tyrosine_recombinase_XerCD"/>
</dbReference>
<dbReference type="GO" id="GO:0005737">
    <property type="term" value="C:cytoplasm"/>
    <property type="evidence" value="ECO:0007669"/>
    <property type="project" value="UniProtKB-SubCell"/>
</dbReference>
<evidence type="ECO:0000259" key="11">
    <source>
        <dbReference type="PROSITE" id="PS51898"/>
    </source>
</evidence>
<keyword evidence="4" id="KW-0159">Chromosome partition</keyword>
<dbReference type="PANTHER" id="PTHR30349:SF77">
    <property type="entry name" value="TYROSINE RECOMBINASE XERC"/>
    <property type="match status" value="1"/>
</dbReference>
<dbReference type="Pfam" id="PF13102">
    <property type="entry name" value="Phage_int_SAM_5"/>
    <property type="match status" value="1"/>
</dbReference>
<evidence type="ECO:0000256" key="2">
    <source>
        <dbReference type="ARBA" id="ARBA00022490"/>
    </source>
</evidence>
<dbReference type="AlphaFoldDB" id="A0A844DM98"/>
<gene>
    <name evidence="13" type="ORF">GKE10_09505</name>
</gene>
<keyword evidence="2" id="KW-0963">Cytoplasm</keyword>
<dbReference type="GO" id="GO:0007059">
    <property type="term" value="P:chromosome segregation"/>
    <property type="evidence" value="ECO:0007669"/>
    <property type="project" value="UniProtKB-KW"/>
</dbReference>
<comment type="subcellular location">
    <subcellularLocation>
        <location evidence="1">Cytoplasm</location>
    </subcellularLocation>
</comment>
<dbReference type="InterPro" id="IPR002104">
    <property type="entry name" value="Integrase_catalytic"/>
</dbReference>
<dbReference type="GO" id="GO:0006310">
    <property type="term" value="P:DNA recombination"/>
    <property type="evidence" value="ECO:0007669"/>
    <property type="project" value="UniProtKB-KW"/>
</dbReference>
<feature type="domain" description="Core-binding (CB)" evidence="12">
    <location>
        <begin position="8"/>
        <end position="101"/>
    </location>
</feature>
<evidence type="ECO:0000256" key="4">
    <source>
        <dbReference type="ARBA" id="ARBA00022829"/>
    </source>
</evidence>
<evidence type="ECO:0000256" key="5">
    <source>
        <dbReference type="ARBA" id="ARBA00022908"/>
    </source>
</evidence>
<dbReference type="InterPro" id="IPR025269">
    <property type="entry name" value="SAM-like_dom"/>
</dbReference>
<dbReference type="Gene3D" id="1.10.443.10">
    <property type="entry name" value="Intergrase catalytic core"/>
    <property type="match status" value="1"/>
</dbReference>
<evidence type="ECO:0000256" key="6">
    <source>
        <dbReference type="ARBA" id="ARBA00023125"/>
    </source>
</evidence>
<dbReference type="GO" id="GO:0003677">
    <property type="term" value="F:DNA binding"/>
    <property type="evidence" value="ECO:0007669"/>
    <property type="project" value="UniProtKB-UniRule"/>
</dbReference>
<keyword evidence="6 9" id="KW-0238">DNA-binding</keyword>
<feature type="domain" description="Tyr recombinase" evidence="11">
    <location>
        <begin position="129"/>
        <end position="319"/>
    </location>
</feature>
<dbReference type="PANTHER" id="PTHR30349">
    <property type="entry name" value="PHAGE INTEGRASE-RELATED"/>
    <property type="match status" value="1"/>
</dbReference>
<evidence type="ECO:0000256" key="10">
    <source>
        <dbReference type="SAM" id="MobiDB-lite"/>
    </source>
</evidence>
<keyword evidence="3" id="KW-0132">Cell division</keyword>
<dbReference type="InterPro" id="IPR011010">
    <property type="entry name" value="DNA_brk_join_enz"/>
</dbReference>
<dbReference type="Gene3D" id="1.10.150.130">
    <property type="match status" value="1"/>
</dbReference>
<evidence type="ECO:0000256" key="1">
    <source>
        <dbReference type="ARBA" id="ARBA00004496"/>
    </source>
</evidence>
<protein>
    <submittedName>
        <fullName evidence="13">Tyrosine-type recombinase/integrase</fullName>
    </submittedName>
</protein>
<name>A0A844DM98_9FIRM</name>
<evidence type="ECO:0000256" key="7">
    <source>
        <dbReference type="ARBA" id="ARBA00023172"/>
    </source>
</evidence>
<reference evidence="13 14" key="1">
    <citation type="journal article" date="2019" name="Nat. Med.">
        <title>A library of human gut bacterial isolates paired with longitudinal multiomics data enables mechanistic microbiome research.</title>
        <authorList>
            <person name="Poyet M."/>
            <person name="Groussin M."/>
            <person name="Gibbons S.M."/>
            <person name="Avila-Pacheco J."/>
            <person name="Jiang X."/>
            <person name="Kearney S.M."/>
            <person name="Perrotta A.R."/>
            <person name="Berdy B."/>
            <person name="Zhao S."/>
            <person name="Lieberman T.D."/>
            <person name="Swanson P.K."/>
            <person name="Smith M."/>
            <person name="Roesemann S."/>
            <person name="Alexander J.E."/>
            <person name="Rich S.A."/>
            <person name="Livny J."/>
            <person name="Vlamakis H."/>
            <person name="Clish C."/>
            <person name="Bullock K."/>
            <person name="Deik A."/>
            <person name="Scott J."/>
            <person name="Pierce K.A."/>
            <person name="Xavier R.J."/>
            <person name="Alm E.J."/>
        </authorList>
    </citation>
    <scope>NUCLEOTIDE SEQUENCE [LARGE SCALE GENOMIC DNA]</scope>
    <source>
        <strain evidence="13 14">BIOML-B1</strain>
    </source>
</reference>
<dbReference type="PROSITE" id="PS51900">
    <property type="entry name" value="CB"/>
    <property type="match status" value="1"/>
</dbReference>
<dbReference type="Pfam" id="PF00589">
    <property type="entry name" value="Phage_integrase"/>
    <property type="match status" value="1"/>
</dbReference>
<evidence type="ECO:0000256" key="8">
    <source>
        <dbReference type="ARBA" id="ARBA00023306"/>
    </source>
</evidence>
<evidence type="ECO:0000313" key="13">
    <source>
        <dbReference type="EMBL" id="MSC52139.1"/>
    </source>
</evidence>
<dbReference type="GO" id="GO:0015074">
    <property type="term" value="P:DNA integration"/>
    <property type="evidence" value="ECO:0007669"/>
    <property type="project" value="UniProtKB-KW"/>
</dbReference>
<evidence type="ECO:0000259" key="12">
    <source>
        <dbReference type="PROSITE" id="PS51900"/>
    </source>
</evidence>
<keyword evidence="5" id="KW-0229">DNA integration</keyword>
<dbReference type="InterPro" id="IPR044068">
    <property type="entry name" value="CB"/>
</dbReference>
<proteinExistence type="predicted"/>
<sequence length="348" mass="40058">MKKNDSKNEFISLLGRFFTEYLPVSVNASPNTIASYKCAFRLLFQYLNEETDIKIGHITFEALDFELLTKYFDWLITTRKNSRATAKQRLAALASFADYSESRNLEAGYIFKNSLKKIYKKTFRKVKGKQRCSFTRRELEILFSLPDTTEKLGWRDLVLLCVMYSSGARAQEICDLTVKDVTHDERGNAILTLVGKGEKARRVKITSSATQLLDKYIASRKISIELNRHVFPSQRNDHLSVAAVEEIYEKYTKRAKAEHPELFCHGPYTPHVMRHTTATHLIESGVPLAIVKNILGHTSIQTTQIYLDISQQTVDRSMEKWNEKWFSKNNPDETALPQEEESIPAFLK</sequence>
<keyword evidence="7" id="KW-0233">DNA recombination</keyword>
<dbReference type="SUPFAM" id="SSF56349">
    <property type="entry name" value="DNA breaking-rejoining enzymes"/>
    <property type="match status" value="1"/>
</dbReference>
<dbReference type="EMBL" id="WKQM01000018">
    <property type="protein sequence ID" value="MSC52139.1"/>
    <property type="molecule type" value="Genomic_DNA"/>
</dbReference>
<dbReference type="PROSITE" id="PS51898">
    <property type="entry name" value="TYR_RECOMBINASE"/>
    <property type="match status" value="1"/>
</dbReference>
<dbReference type="InterPro" id="IPR013762">
    <property type="entry name" value="Integrase-like_cat_sf"/>
</dbReference>
<dbReference type="Proteomes" id="UP000462091">
    <property type="component" value="Unassembled WGS sequence"/>
</dbReference>
<dbReference type="GO" id="GO:0051301">
    <property type="term" value="P:cell division"/>
    <property type="evidence" value="ECO:0007669"/>
    <property type="project" value="UniProtKB-KW"/>
</dbReference>
<evidence type="ECO:0000256" key="3">
    <source>
        <dbReference type="ARBA" id="ARBA00022618"/>
    </source>
</evidence>
<comment type="caution">
    <text evidence="13">The sequence shown here is derived from an EMBL/GenBank/DDBJ whole genome shotgun (WGS) entry which is preliminary data.</text>
</comment>
<keyword evidence="8" id="KW-0131">Cell cycle</keyword>
<organism evidence="13 14">
    <name type="scientific">Faecalibacterium prausnitzii</name>
    <dbReference type="NCBI Taxonomy" id="853"/>
    <lineage>
        <taxon>Bacteria</taxon>
        <taxon>Bacillati</taxon>
        <taxon>Bacillota</taxon>
        <taxon>Clostridia</taxon>
        <taxon>Eubacteriales</taxon>
        <taxon>Oscillospiraceae</taxon>
        <taxon>Faecalibacterium</taxon>
    </lineage>
</organism>